<dbReference type="Pfam" id="PF07702">
    <property type="entry name" value="UTRA"/>
    <property type="match status" value="1"/>
</dbReference>
<dbReference type="PANTHER" id="PTHR44846">
    <property type="entry name" value="MANNOSYL-D-GLYCERATE TRANSPORT/METABOLISM SYSTEM REPRESSOR MNGR-RELATED"/>
    <property type="match status" value="1"/>
</dbReference>
<sequence>MTTPQRHSWKDIRDRIHARILDRTYRPGDKLPHDEDMAQTLGCSRSTVQRAMQDLSESGLVERRRKGGTHVRPEPVARVTIEIPIIRKEVEDLGQRHGYQLLSRAALPPPAEIATRMELSAHVPCLHVRALHLAQDRPYLYEDRWINLQTAAEIDSVDLCTISANEWLVLNMPYTRCELRFFALAADADLAKALHTSPNTALFAIERTTWIDTQPITTVRTIGAPGYQLSAST</sequence>
<evidence type="ECO:0000256" key="3">
    <source>
        <dbReference type="ARBA" id="ARBA00023163"/>
    </source>
</evidence>
<evidence type="ECO:0000259" key="4">
    <source>
        <dbReference type="PROSITE" id="PS50949"/>
    </source>
</evidence>
<reference evidence="5 6" key="1">
    <citation type="submission" date="2019-10" db="EMBL/GenBank/DDBJ databases">
        <title>Pseudopuniceibacterium sp. HQ09 islated from Antarctica.</title>
        <authorList>
            <person name="Liao L."/>
            <person name="Su S."/>
            <person name="Chen B."/>
            <person name="Yu Y."/>
        </authorList>
    </citation>
    <scope>NUCLEOTIDE SEQUENCE [LARGE SCALE GENOMIC DNA]</scope>
    <source>
        <strain evidence="5 6">HQ09</strain>
    </source>
</reference>
<keyword evidence="2" id="KW-0238">DNA-binding</keyword>
<gene>
    <name evidence="5" type="ORF">F3W81_15530</name>
</gene>
<dbReference type="InterPro" id="IPR036390">
    <property type="entry name" value="WH_DNA-bd_sf"/>
</dbReference>
<dbReference type="AlphaFoldDB" id="A0A7L9WRP6"/>
<dbReference type="Gene3D" id="3.40.1410.10">
    <property type="entry name" value="Chorismate lyase-like"/>
    <property type="match status" value="1"/>
</dbReference>
<feature type="domain" description="HTH gntR-type" evidence="4">
    <location>
        <begin position="6"/>
        <end position="74"/>
    </location>
</feature>
<evidence type="ECO:0000256" key="2">
    <source>
        <dbReference type="ARBA" id="ARBA00023125"/>
    </source>
</evidence>
<dbReference type="GO" id="GO:0003700">
    <property type="term" value="F:DNA-binding transcription factor activity"/>
    <property type="evidence" value="ECO:0007669"/>
    <property type="project" value="InterPro"/>
</dbReference>
<dbReference type="SMART" id="SM00866">
    <property type="entry name" value="UTRA"/>
    <property type="match status" value="1"/>
</dbReference>
<dbReference type="EMBL" id="CP045201">
    <property type="protein sequence ID" value="QOL82116.1"/>
    <property type="molecule type" value="Genomic_DNA"/>
</dbReference>
<dbReference type="SUPFAM" id="SSF46785">
    <property type="entry name" value="Winged helix' DNA-binding domain"/>
    <property type="match status" value="1"/>
</dbReference>
<name>A0A7L9WRP6_9RHOB</name>
<dbReference type="KEGG" id="pshq:F3W81_15530"/>
<dbReference type="InterPro" id="IPR000524">
    <property type="entry name" value="Tscrpt_reg_HTH_GntR"/>
</dbReference>
<evidence type="ECO:0000256" key="1">
    <source>
        <dbReference type="ARBA" id="ARBA00023015"/>
    </source>
</evidence>
<dbReference type="GO" id="GO:0003677">
    <property type="term" value="F:DNA binding"/>
    <property type="evidence" value="ECO:0007669"/>
    <property type="project" value="UniProtKB-KW"/>
</dbReference>
<evidence type="ECO:0000313" key="6">
    <source>
        <dbReference type="Proteomes" id="UP000594118"/>
    </source>
</evidence>
<keyword evidence="6" id="KW-1185">Reference proteome</keyword>
<dbReference type="InterPro" id="IPR050679">
    <property type="entry name" value="Bact_HTH_transcr_reg"/>
</dbReference>
<dbReference type="InterPro" id="IPR011663">
    <property type="entry name" value="UTRA"/>
</dbReference>
<dbReference type="PRINTS" id="PR00035">
    <property type="entry name" value="HTHGNTR"/>
</dbReference>
<protein>
    <submittedName>
        <fullName evidence="5">UTRA domain-containing protein</fullName>
    </submittedName>
</protein>
<dbReference type="Gene3D" id="1.10.10.10">
    <property type="entry name" value="Winged helix-like DNA-binding domain superfamily/Winged helix DNA-binding domain"/>
    <property type="match status" value="1"/>
</dbReference>
<dbReference type="InterPro" id="IPR036388">
    <property type="entry name" value="WH-like_DNA-bd_sf"/>
</dbReference>
<dbReference type="Proteomes" id="UP000594118">
    <property type="component" value="Chromosome"/>
</dbReference>
<proteinExistence type="predicted"/>
<keyword evidence="3" id="KW-0804">Transcription</keyword>
<organism evidence="5 6">
    <name type="scientific">Pseudooceanicola spongiae</name>
    <dbReference type="NCBI Taxonomy" id="2613965"/>
    <lineage>
        <taxon>Bacteria</taxon>
        <taxon>Pseudomonadati</taxon>
        <taxon>Pseudomonadota</taxon>
        <taxon>Alphaproteobacteria</taxon>
        <taxon>Rhodobacterales</taxon>
        <taxon>Paracoccaceae</taxon>
        <taxon>Pseudooceanicola</taxon>
    </lineage>
</organism>
<dbReference type="SMART" id="SM00345">
    <property type="entry name" value="HTH_GNTR"/>
    <property type="match status" value="1"/>
</dbReference>
<dbReference type="SUPFAM" id="SSF64288">
    <property type="entry name" value="Chorismate lyase-like"/>
    <property type="match status" value="1"/>
</dbReference>
<accession>A0A7L9WRP6</accession>
<dbReference type="PANTHER" id="PTHR44846:SF16">
    <property type="entry name" value="TRANSCRIPTIONAL REGULATOR PHNF-RELATED"/>
    <property type="match status" value="1"/>
</dbReference>
<dbReference type="PROSITE" id="PS50949">
    <property type="entry name" value="HTH_GNTR"/>
    <property type="match status" value="1"/>
</dbReference>
<dbReference type="Pfam" id="PF00392">
    <property type="entry name" value="GntR"/>
    <property type="match status" value="1"/>
</dbReference>
<dbReference type="CDD" id="cd07377">
    <property type="entry name" value="WHTH_GntR"/>
    <property type="match status" value="1"/>
</dbReference>
<evidence type="ECO:0000313" key="5">
    <source>
        <dbReference type="EMBL" id="QOL82116.1"/>
    </source>
</evidence>
<dbReference type="RefSeq" id="WP_193080068.1">
    <property type="nucleotide sequence ID" value="NZ_CP045201.1"/>
</dbReference>
<keyword evidence="1" id="KW-0805">Transcription regulation</keyword>
<dbReference type="InterPro" id="IPR028978">
    <property type="entry name" value="Chorismate_lyase_/UTRA_dom_sf"/>
</dbReference>